<organism evidence="5 6">
    <name type="scientific">Chitinimonas lacunae</name>
    <dbReference type="NCBI Taxonomy" id="1963018"/>
    <lineage>
        <taxon>Bacteria</taxon>
        <taxon>Pseudomonadati</taxon>
        <taxon>Pseudomonadota</taxon>
        <taxon>Betaproteobacteria</taxon>
        <taxon>Neisseriales</taxon>
        <taxon>Chitinibacteraceae</taxon>
        <taxon>Chitinimonas</taxon>
    </lineage>
</organism>
<protein>
    <recommendedName>
        <fullName evidence="2">Basal-body rod modification protein FlgD</fullName>
    </recommendedName>
</protein>
<evidence type="ECO:0000256" key="2">
    <source>
        <dbReference type="ARBA" id="ARBA00016013"/>
    </source>
</evidence>
<sequence length="132" mass="14037">MASTSAVSAASNLQAAGMGLEDLMKILLTQLTYQDPLKPMDNQEFVAQIAQFSALEANRQLNDKFDNLLSIQSSVQSIGLLGRQVDLAAPTGSVNGQVTALTFKEGEPVLTVKTPAGAFVSDVRLSQIISIR</sequence>
<dbReference type="InterPro" id="IPR005648">
    <property type="entry name" value="FlgD"/>
</dbReference>
<dbReference type="EMBL" id="JBHSBU010000002">
    <property type="protein sequence ID" value="MFC4161862.1"/>
    <property type="molecule type" value="Genomic_DNA"/>
</dbReference>
<keyword evidence="6" id="KW-1185">Reference proteome</keyword>
<evidence type="ECO:0000256" key="3">
    <source>
        <dbReference type="ARBA" id="ARBA00022795"/>
    </source>
</evidence>
<comment type="caution">
    <text evidence="5">The sequence shown here is derived from an EMBL/GenBank/DDBJ whole genome shotgun (WGS) entry which is preliminary data.</text>
</comment>
<reference evidence="6" key="1">
    <citation type="journal article" date="2019" name="Int. J. Syst. Evol. Microbiol.">
        <title>The Global Catalogue of Microorganisms (GCM) 10K type strain sequencing project: providing services to taxonomists for standard genome sequencing and annotation.</title>
        <authorList>
            <consortium name="The Broad Institute Genomics Platform"/>
            <consortium name="The Broad Institute Genome Sequencing Center for Infectious Disease"/>
            <person name="Wu L."/>
            <person name="Ma J."/>
        </authorList>
    </citation>
    <scope>NUCLEOTIDE SEQUENCE [LARGE SCALE GENOMIC DNA]</scope>
    <source>
        <strain evidence="6">LMG 29894</strain>
    </source>
</reference>
<name>A0ABV8MW25_9NEIS</name>
<keyword evidence="5" id="KW-0969">Cilium</keyword>
<dbReference type="Proteomes" id="UP001595791">
    <property type="component" value="Unassembled WGS sequence"/>
</dbReference>
<proteinExistence type="inferred from homology"/>
<evidence type="ECO:0000256" key="1">
    <source>
        <dbReference type="ARBA" id="ARBA00010577"/>
    </source>
</evidence>
<gene>
    <name evidence="5" type="ORF">ACFOW7_21210</name>
</gene>
<comment type="function">
    <text evidence="4">Required for flagellar hook formation. May act as a scaffolding protein.</text>
</comment>
<dbReference type="Pfam" id="PF03963">
    <property type="entry name" value="FlgD"/>
    <property type="match status" value="1"/>
</dbReference>
<keyword evidence="3" id="KW-1005">Bacterial flagellum biogenesis</keyword>
<evidence type="ECO:0000313" key="5">
    <source>
        <dbReference type="EMBL" id="MFC4161862.1"/>
    </source>
</evidence>
<keyword evidence="5" id="KW-0282">Flagellum</keyword>
<comment type="similarity">
    <text evidence="1">Belongs to the FlgD family.</text>
</comment>
<evidence type="ECO:0000313" key="6">
    <source>
        <dbReference type="Proteomes" id="UP001595791"/>
    </source>
</evidence>
<evidence type="ECO:0000256" key="4">
    <source>
        <dbReference type="ARBA" id="ARBA00024746"/>
    </source>
</evidence>
<keyword evidence="5" id="KW-0966">Cell projection</keyword>
<accession>A0ABV8MW25</accession>
<dbReference type="RefSeq" id="WP_378168463.1">
    <property type="nucleotide sequence ID" value="NZ_JBHSBU010000002.1"/>
</dbReference>